<dbReference type="RefSeq" id="WP_238127391.1">
    <property type="nucleotide sequence ID" value="NZ_JAKNHJ010000001.1"/>
</dbReference>
<evidence type="ECO:0000313" key="5">
    <source>
        <dbReference type="EMBL" id="MCG4616961.1"/>
    </source>
</evidence>
<evidence type="ECO:0000256" key="2">
    <source>
        <dbReference type="SAM" id="MobiDB-lite"/>
    </source>
</evidence>
<evidence type="ECO:0000313" key="6">
    <source>
        <dbReference type="Proteomes" id="UP001200537"/>
    </source>
</evidence>
<comment type="caution">
    <text evidence="5">The sequence shown here is derived from an EMBL/GenBank/DDBJ whole genome shotgun (WGS) entry which is preliminary data.</text>
</comment>
<proteinExistence type="predicted"/>
<keyword evidence="3" id="KW-0472">Membrane</keyword>
<dbReference type="AlphaFoldDB" id="A0AAJ1BAB1"/>
<reference evidence="5" key="1">
    <citation type="submission" date="2022-01" db="EMBL/GenBank/DDBJ databases">
        <title>Collection of gut derived symbiotic bacterial strains cultured from healthy donors.</title>
        <authorList>
            <person name="Lin H."/>
            <person name="Kohout C."/>
            <person name="Waligurski E."/>
            <person name="Pamer E.G."/>
        </authorList>
    </citation>
    <scope>NUCLEOTIDE SEQUENCE</scope>
    <source>
        <strain evidence="5">DFI.7.46</strain>
    </source>
</reference>
<feature type="compositionally biased region" description="Basic and acidic residues" evidence="2">
    <location>
        <begin position="177"/>
        <end position="199"/>
    </location>
</feature>
<evidence type="ECO:0000256" key="4">
    <source>
        <dbReference type="SAM" id="SignalP"/>
    </source>
</evidence>
<feature type="coiled-coil region" evidence="1">
    <location>
        <begin position="67"/>
        <end position="131"/>
    </location>
</feature>
<feature type="signal peptide" evidence="4">
    <location>
        <begin position="1"/>
        <end position="27"/>
    </location>
</feature>
<evidence type="ECO:0008006" key="7">
    <source>
        <dbReference type="Google" id="ProtNLM"/>
    </source>
</evidence>
<protein>
    <recommendedName>
        <fullName evidence="7">Peptidase</fullName>
    </recommendedName>
</protein>
<keyword evidence="4" id="KW-0732">Signal</keyword>
<dbReference type="Proteomes" id="UP001200537">
    <property type="component" value="Unassembled WGS sequence"/>
</dbReference>
<keyword evidence="1" id="KW-0175">Coiled coil</keyword>
<keyword evidence="3" id="KW-0812">Transmembrane</keyword>
<evidence type="ECO:0000256" key="1">
    <source>
        <dbReference type="SAM" id="Coils"/>
    </source>
</evidence>
<feature type="transmembrane region" description="Helical" evidence="3">
    <location>
        <begin position="228"/>
        <end position="250"/>
    </location>
</feature>
<accession>A0AAJ1BAB1</accession>
<organism evidence="5 6">
    <name type="scientific">Varibaculum cambriense</name>
    <dbReference type="NCBI Taxonomy" id="184870"/>
    <lineage>
        <taxon>Bacteria</taxon>
        <taxon>Bacillati</taxon>
        <taxon>Actinomycetota</taxon>
        <taxon>Actinomycetes</taxon>
        <taxon>Actinomycetales</taxon>
        <taxon>Actinomycetaceae</taxon>
        <taxon>Varibaculum</taxon>
    </lineage>
</organism>
<keyword evidence="3" id="KW-1133">Transmembrane helix</keyword>
<evidence type="ECO:0000256" key="3">
    <source>
        <dbReference type="SAM" id="Phobius"/>
    </source>
</evidence>
<feature type="region of interest" description="Disordered" evidence="2">
    <location>
        <begin position="161"/>
        <end position="224"/>
    </location>
</feature>
<gene>
    <name evidence="5" type="ORF">L0M99_00425</name>
</gene>
<sequence length="255" mass="26108">MKNLVKKTAAGVFVAGLTFGFAPAAFAADATPACWVDAVEQAEIHYANENGKLTELQVTANIALDAKQKADDAVKAAKAKVAAAKKAFEDSKTDAAPDGDAAKKKALDDANTELKAAVAKQKSANAEYKEAKGYADIQEGTVKNYAYPALKKIQDADPAAYNKAHGCKANPSNPEQKPGKPEVKPGKPEVKPGKSEDKTGAAGVADSKKPANKQAAKPAKGDLASTGAVAASLAGIALASVAGGTGVVAWRRHKA</sequence>
<feature type="chain" id="PRO_5042608312" description="Peptidase" evidence="4">
    <location>
        <begin position="28"/>
        <end position="255"/>
    </location>
</feature>
<name>A0AAJ1BAB1_9ACTO</name>
<dbReference type="EMBL" id="JAKNHJ010000001">
    <property type="protein sequence ID" value="MCG4616961.1"/>
    <property type="molecule type" value="Genomic_DNA"/>
</dbReference>